<dbReference type="AlphaFoldDB" id="A0A5B7FKN7"/>
<evidence type="ECO:0000313" key="2">
    <source>
        <dbReference type="EMBL" id="MPC48250.1"/>
    </source>
</evidence>
<protein>
    <submittedName>
        <fullName evidence="2">Uncharacterized protein</fullName>
    </submittedName>
</protein>
<name>A0A5B7FKN7_PORTR</name>
<keyword evidence="3" id="KW-1185">Reference proteome</keyword>
<organism evidence="2 3">
    <name type="scientific">Portunus trituberculatus</name>
    <name type="common">Swimming crab</name>
    <name type="synonym">Neptunus trituberculatus</name>
    <dbReference type="NCBI Taxonomy" id="210409"/>
    <lineage>
        <taxon>Eukaryota</taxon>
        <taxon>Metazoa</taxon>
        <taxon>Ecdysozoa</taxon>
        <taxon>Arthropoda</taxon>
        <taxon>Crustacea</taxon>
        <taxon>Multicrustacea</taxon>
        <taxon>Malacostraca</taxon>
        <taxon>Eumalacostraca</taxon>
        <taxon>Eucarida</taxon>
        <taxon>Decapoda</taxon>
        <taxon>Pleocyemata</taxon>
        <taxon>Brachyura</taxon>
        <taxon>Eubrachyura</taxon>
        <taxon>Portunoidea</taxon>
        <taxon>Portunidae</taxon>
        <taxon>Portuninae</taxon>
        <taxon>Portunus</taxon>
    </lineage>
</organism>
<dbReference type="EMBL" id="VSRR010008185">
    <property type="protein sequence ID" value="MPC48250.1"/>
    <property type="molecule type" value="Genomic_DNA"/>
</dbReference>
<dbReference type="OrthoDB" id="2914378at2759"/>
<proteinExistence type="predicted"/>
<keyword evidence="1" id="KW-0175">Coiled coil</keyword>
<reference evidence="2 3" key="1">
    <citation type="submission" date="2019-05" db="EMBL/GenBank/DDBJ databases">
        <title>Another draft genome of Portunus trituberculatus and its Hox gene families provides insights of decapod evolution.</title>
        <authorList>
            <person name="Jeong J.-H."/>
            <person name="Song I."/>
            <person name="Kim S."/>
            <person name="Choi T."/>
            <person name="Kim D."/>
            <person name="Ryu S."/>
            <person name="Kim W."/>
        </authorList>
    </citation>
    <scope>NUCLEOTIDE SEQUENCE [LARGE SCALE GENOMIC DNA]</scope>
    <source>
        <tissue evidence="2">Muscle</tissue>
    </source>
</reference>
<comment type="caution">
    <text evidence="2">The sequence shown here is derived from an EMBL/GenBank/DDBJ whole genome shotgun (WGS) entry which is preliminary data.</text>
</comment>
<accession>A0A5B7FKN7</accession>
<dbReference type="Proteomes" id="UP000324222">
    <property type="component" value="Unassembled WGS sequence"/>
</dbReference>
<evidence type="ECO:0000313" key="3">
    <source>
        <dbReference type="Proteomes" id="UP000324222"/>
    </source>
</evidence>
<feature type="coiled-coil region" evidence="1">
    <location>
        <begin position="88"/>
        <end position="122"/>
    </location>
</feature>
<gene>
    <name evidence="2" type="ORF">E2C01_042018</name>
</gene>
<sequence length="132" mass="14912">MPVFWVARNAAASWSHILIGPNCVKVVKLVRVAENTCNYQVTPVGHLKPATTCHHYLCERVHQVKVSDAQVIQLAEVTADLSEEHNTAHLAGERLEAEQAERMKLEKEVERLQVRLEEWMVCGLCVDGEKSR</sequence>
<evidence type="ECO:0000256" key="1">
    <source>
        <dbReference type="SAM" id="Coils"/>
    </source>
</evidence>